<proteinExistence type="predicted"/>
<dbReference type="EMBL" id="LVLJ01000720">
    <property type="protein sequence ID" value="OAE32877.1"/>
    <property type="molecule type" value="Genomic_DNA"/>
</dbReference>
<dbReference type="AlphaFoldDB" id="A0A176WIC4"/>
<name>A0A176WIC4_MARPO</name>
<feature type="coiled-coil region" evidence="1">
    <location>
        <begin position="212"/>
        <end position="246"/>
    </location>
</feature>
<evidence type="ECO:0000313" key="3">
    <source>
        <dbReference type="EMBL" id="OAE32877.1"/>
    </source>
</evidence>
<gene>
    <name evidence="3" type="ORF">AXG93_3052s1070</name>
</gene>
<comment type="caution">
    <text evidence="3">The sequence shown here is derived from an EMBL/GenBank/DDBJ whole genome shotgun (WGS) entry which is preliminary data.</text>
</comment>
<evidence type="ECO:0000313" key="4">
    <source>
        <dbReference type="Proteomes" id="UP000077202"/>
    </source>
</evidence>
<evidence type="ECO:0000256" key="2">
    <source>
        <dbReference type="SAM" id="MobiDB-lite"/>
    </source>
</evidence>
<accession>A0A176WIC4</accession>
<organism evidence="3 4">
    <name type="scientific">Marchantia polymorpha subsp. ruderalis</name>
    <dbReference type="NCBI Taxonomy" id="1480154"/>
    <lineage>
        <taxon>Eukaryota</taxon>
        <taxon>Viridiplantae</taxon>
        <taxon>Streptophyta</taxon>
        <taxon>Embryophyta</taxon>
        <taxon>Marchantiophyta</taxon>
        <taxon>Marchantiopsida</taxon>
        <taxon>Marchantiidae</taxon>
        <taxon>Marchantiales</taxon>
        <taxon>Marchantiaceae</taxon>
        <taxon>Marchantia</taxon>
    </lineage>
</organism>
<evidence type="ECO:0000256" key="1">
    <source>
        <dbReference type="SAM" id="Coils"/>
    </source>
</evidence>
<protein>
    <submittedName>
        <fullName evidence="3">Uncharacterized protein</fullName>
    </submittedName>
</protein>
<keyword evidence="1" id="KW-0175">Coiled coil</keyword>
<sequence>MKARRLILEEYSSTKSRAATSRERPTREAGTGRNTVRKKEASAGKRPLTSEVRSTPIEPSRATKKDKGKAVLTKEVPPKQDKVPSACIRMKISRNRTVEVLALLSDTKQDPAALEKAVARAVESVLQKRLAEEVEKQRYSEKACEDLCEDVERAKCVTVVLLSRLEACRVAYNAESLRVDELKEHEYETELAAKAKKLAYCEAAKISNLELMEKLETQCGELRSQRTQVEEQLGEVETRLAEAEEKSQ</sequence>
<feature type="region of interest" description="Disordered" evidence="2">
    <location>
        <begin position="1"/>
        <end position="71"/>
    </location>
</feature>
<dbReference type="Proteomes" id="UP000077202">
    <property type="component" value="Unassembled WGS sequence"/>
</dbReference>
<keyword evidence="4" id="KW-1185">Reference proteome</keyword>
<reference evidence="3" key="1">
    <citation type="submission" date="2016-03" db="EMBL/GenBank/DDBJ databases">
        <title>Mechanisms controlling the formation of the plant cell surface in tip-growing cells are functionally conserved among land plants.</title>
        <authorList>
            <person name="Honkanen S."/>
            <person name="Jones V.A."/>
            <person name="Morieri G."/>
            <person name="Champion C."/>
            <person name="Hetherington A.J."/>
            <person name="Kelly S."/>
            <person name="Saint-Marcoux D."/>
            <person name="Proust H."/>
            <person name="Prescott H."/>
            <person name="Dolan L."/>
        </authorList>
    </citation>
    <scope>NUCLEOTIDE SEQUENCE [LARGE SCALE GENOMIC DNA]</scope>
    <source>
        <tissue evidence="3">Whole gametophyte</tissue>
    </source>
</reference>